<organism evidence="2 3">
    <name type="scientific">Yoonia rosea</name>
    <dbReference type="NCBI Taxonomy" id="287098"/>
    <lineage>
        <taxon>Bacteria</taxon>
        <taxon>Pseudomonadati</taxon>
        <taxon>Pseudomonadota</taxon>
        <taxon>Alphaproteobacteria</taxon>
        <taxon>Rhodobacterales</taxon>
        <taxon>Paracoccaceae</taxon>
        <taxon>Yoonia</taxon>
    </lineage>
</organism>
<sequence>MQFEWPTAEQLMYRVMRLRRLIALAVAIPVLVMLGVAFFDPAALSPERATLACLSVAMLVVGHVVLFPNVTLETVALSLSVTALIVVMPLIKIVAGWAPAEHQSAALVLLVCLAVAAMGVVMALLQIFLSLVAYAGPTWQIRLKTKQVLPCSVSVAHRQCALQPQTRRGRIMTGPADDNGFFDVAVATSHAADPQNPDLPMIVKVDAKVLASTDTRHDVMIVLPNRSVTVTSQIFTPERNGCRIEVTDMPGDFTLGMHAIFWLTDQQADNLTEMTDIILGQETRANGLAHNVSLLSVAGALLSPRHPVANRAK</sequence>
<feature type="transmembrane region" description="Helical" evidence="1">
    <location>
        <begin position="74"/>
        <end position="95"/>
    </location>
</feature>
<protein>
    <submittedName>
        <fullName evidence="2">Uncharacterized protein</fullName>
    </submittedName>
</protein>
<evidence type="ECO:0000256" key="1">
    <source>
        <dbReference type="SAM" id="Phobius"/>
    </source>
</evidence>
<evidence type="ECO:0000313" key="2">
    <source>
        <dbReference type="EMBL" id="SIT80818.1"/>
    </source>
</evidence>
<dbReference type="AlphaFoldDB" id="A0A1R3WTY8"/>
<dbReference type="OrthoDB" id="7649737at2"/>
<dbReference type="Proteomes" id="UP000186997">
    <property type="component" value="Unassembled WGS sequence"/>
</dbReference>
<dbReference type="STRING" id="287098.SAMN05421665_1167"/>
<evidence type="ECO:0000313" key="3">
    <source>
        <dbReference type="Proteomes" id="UP000186997"/>
    </source>
</evidence>
<reference evidence="3" key="1">
    <citation type="submission" date="2017-01" db="EMBL/GenBank/DDBJ databases">
        <authorList>
            <person name="Varghese N."/>
            <person name="Submissions S."/>
        </authorList>
    </citation>
    <scope>NUCLEOTIDE SEQUENCE [LARGE SCALE GENOMIC DNA]</scope>
    <source>
        <strain evidence="3">DSM 29591</strain>
    </source>
</reference>
<keyword evidence="3" id="KW-1185">Reference proteome</keyword>
<name>A0A1R3WTY8_9RHOB</name>
<gene>
    <name evidence="2" type="ORF">SAMN05421665_1167</name>
</gene>
<feature type="transmembrane region" description="Helical" evidence="1">
    <location>
        <begin position="21"/>
        <end position="43"/>
    </location>
</feature>
<keyword evidence="1" id="KW-1133">Transmembrane helix</keyword>
<keyword evidence="1" id="KW-0812">Transmembrane</keyword>
<feature type="transmembrane region" description="Helical" evidence="1">
    <location>
        <begin position="107"/>
        <end position="136"/>
    </location>
</feature>
<dbReference type="EMBL" id="FTPR01000001">
    <property type="protein sequence ID" value="SIT80818.1"/>
    <property type="molecule type" value="Genomic_DNA"/>
</dbReference>
<feature type="transmembrane region" description="Helical" evidence="1">
    <location>
        <begin position="49"/>
        <end position="67"/>
    </location>
</feature>
<dbReference type="RefSeq" id="WP_076658714.1">
    <property type="nucleotide sequence ID" value="NZ_FTPR01000001.1"/>
</dbReference>
<keyword evidence="1" id="KW-0472">Membrane</keyword>
<proteinExistence type="predicted"/>
<accession>A0A1R3WTY8</accession>